<reference evidence="2 3" key="1">
    <citation type="submission" date="2018-01" db="EMBL/GenBank/DDBJ databases">
        <authorList>
            <person name="Clerissi C."/>
        </authorList>
    </citation>
    <scope>NUCLEOTIDE SEQUENCE [LARGE SCALE GENOMIC DNA]</scope>
    <source>
        <strain evidence="2">Cupriavidus sp. LMG 19464</strain>
    </source>
</reference>
<gene>
    <name evidence="2" type="ORF">CBM2587_B80246</name>
</gene>
<proteinExistence type="predicted"/>
<dbReference type="AlphaFoldDB" id="A0A975XDQ0"/>
<dbReference type="EMBL" id="OFSQ01000037">
    <property type="protein sequence ID" value="SOY66969.1"/>
    <property type="molecule type" value="Genomic_DNA"/>
</dbReference>
<evidence type="ECO:0000256" key="1">
    <source>
        <dbReference type="SAM" id="MobiDB-lite"/>
    </source>
</evidence>
<dbReference type="Proteomes" id="UP000256780">
    <property type="component" value="Chromosome CBM2587_b"/>
</dbReference>
<name>A0A975XDQ0_9BURK</name>
<evidence type="ECO:0000313" key="3">
    <source>
        <dbReference type="Proteomes" id="UP000256780"/>
    </source>
</evidence>
<feature type="compositionally biased region" description="Basic and acidic residues" evidence="1">
    <location>
        <begin position="50"/>
        <end position="59"/>
    </location>
</feature>
<protein>
    <submittedName>
        <fullName evidence="2">Uncharacterized protein</fullName>
    </submittedName>
</protein>
<feature type="compositionally biased region" description="Polar residues" evidence="1">
    <location>
        <begin position="1"/>
        <end position="17"/>
    </location>
</feature>
<sequence>MLILDSSSINRQISMSRPNPALRQRRSQPLAIPMAHNNDGCPQPRPYQGDYRDRTERSRGCPPAPCRA</sequence>
<organism evidence="2 3">
    <name type="scientific">Cupriavidus taiwanensis</name>
    <dbReference type="NCBI Taxonomy" id="164546"/>
    <lineage>
        <taxon>Bacteria</taxon>
        <taxon>Pseudomonadati</taxon>
        <taxon>Pseudomonadota</taxon>
        <taxon>Betaproteobacteria</taxon>
        <taxon>Burkholderiales</taxon>
        <taxon>Burkholderiaceae</taxon>
        <taxon>Cupriavidus</taxon>
    </lineage>
</organism>
<comment type="caution">
    <text evidence="2">The sequence shown here is derived from an EMBL/GenBank/DDBJ whole genome shotgun (WGS) entry which is preliminary data.</text>
</comment>
<evidence type="ECO:0000313" key="2">
    <source>
        <dbReference type="EMBL" id="SOY66969.1"/>
    </source>
</evidence>
<accession>A0A975XDQ0</accession>
<feature type="region of interest" description="Disordered" evidence="1">
    <location>
        <begin position="1"/>
        <end position="68"/>
    </location>
</feature>